<sequence length="170" mass="18753">MSNNNLLTAAVAGAVAILVPGMMVYYNFNERLDNAQDEIQQLQANLDQTTQQLQDKESVVDEQAEEISELEGKVSLSQQTLSTKEQELNTRVQEIRRLHNDLGTVSKCLTGVVEVIDASERGDEAGVILSLVGLEEPCEKSERIVQEVENFENSSGYPYPGNNPPIQTSN</sequence>
<gene>
    <name evidence="4" type="ORF">PMG71_22080</name>
</gene>
<evidence type="ECO:0000256" key="3">
    <source>
        <dbReference type="SAM" id="Phobius"/>
    </source>
</evidence>
<evidence type="ECO:0000313" key="4">
    <source>
        <dbReference type="EMBL" id="MDJ1172121.1"/>
    </source>
</evidence>
<name>A0ABT7AZ07_9CYAN</name>
<feature type="coiled-coil region" evidence="1">
    <location>
        <begin position="25"/>
        <end position="73"/>
    </location>
</feature>
<feature type="transmembrane region" description="Helical" evidence="3">
    <location>
        <begin position="6"/>
        <end position="26"/>
    </location>
</feature>
<dbReference type="RefSeq" id="WP_283755874.1">
    <property type="nucleotide sequence ID" value="NZ_JAQOSP010000141.1"/>
</dbReference>
<dbReference type="EMBL" id="JAQOSP010000141">
    <property type="protein sequence ID" value="MDJ1172121.1"/>
    <property type="molecule type" value="Genomic_DNA"/>
</dbReference>
<evidence type="ECO:0000256" key="2">
    <source>
        <dbReference type="SAM" id="MobiDB-lite"/>
    </source>
</evidence>
<keyword evidence="3" id="KW-0812">Transmembrane</keyword>
<keyword evidence="5" id="KW-1185">Reference proteome</keyword>
<organism evidence="4 5">
    <name type="scientific">Roseofilum acuticapitatum BLCC-M154</name>
    <dbReference type="NCBI Taxonomy" id="3022444"/>
    <lineage>
        <taxon>Bacteria</taxon>
        <taxon>Bacillati</taxon>
        <taxon>Cyanobacteriota</taxon>
        <taxon>Cyanophyceae</taxon>
        <taxon>Desertifilales</taxon>
        <taxon>Desertifilaceae</taxon>
        <taxon>Roseofilum</taxon>
        <taxon>Roseofilum acuticapitatum</taxon>
    </lineage>
</organism>
<keyword evidence="3" id="KW-1133">Transmembrane helix</keyword>
<dbReference type="Gene3D" id="1.20.920.20">
    <property type="match status" value="1"/>
</dbReference>
<dbReference type="Proteomes" id="UP001235303">
    <property type="component" value="Unassembled WGS sequence"/>
</dbReference>
<protein>
    <submittedName>
        <fullName evidence="4">Uncharacterized protein</fullName>
    </submittedName>
</protein>
<accession>A0ABT7AZ07</accession>
<evidence type="ECO:0000313" key="5">
    <source>
        <dbReference type="Proteomes" id="UP001235303"/>
    </source>
</evidence>
<proteinExistence type="predicted"/>
<keyword evidence="3" id="KW-0472">Membrane</keyword>
<evidence type="ECO:0000256" key="1">
    <source>
        <dbReference type="SAM" id="Coils"/>
    </source>
</evidence>
<reference evidence="4 5" key="1">
    <citation type="submission" date="2023-01" db="EMBL/GenBank/DDBJ databases">
        <title>Novel diversity within Roseofilum (Cyanobacteria; Desertifilaceae) from marine benthic mats with descriptions of four novel species.</title>
        <authorList>
            <person name="Wang Y."/>
            <person name="Berthold D.E."/>
            <person name="Hu J."/>
            <person name="Lefler F.W."/>
            <person name="Laughinghouse H.D. IV."/>
        </authorList>
    </citation>
    <scope>NUCLEOTIDE SEQUENCE [LARGE SCALE GENOMIC DNA]</scope>
    <source>
        <strain evidence="4 5">BLCC-M154</strain>
    </source>
</reference>
<keyword evidence="1" id="KW-0175">Coiled coil</keyword>
<feature type="region of interest" description="Disordered" evidence="2">
    <location>
        <begin position="151"/>
        <end position="170"/>
    </location>
</feature>
<comment type="caution">
    <text evidence="4">The sequence shown here is derived from an EMBL/GenBank/DDBJ whole genome shotgun (WGS) entry which is preliminary data.</text>
</comment>